<evidence type="ECO:0000313" key="7">
    <source>
        <dbReference type="EMBL" id="GMI28168.1"/>
    </source>
</evidence>
<keyword evidence="3 5" id="KW-0328">Glycosyltransferase</keyword>
<dbReference type="InterPro" id="IPR001503">
    <property type="entry name" value="Glyco_trans_10"/>
</dbReference>
<keyword evidence="5" id="KW-0812">Transmembrane</keyword>
<gene>
    <name evidence="7" type="ORF">TeGR_g8359</name>
</gene>
<sequence length="344" mass="38540">MDSISFPVHEYMPREAKLFWCGWPEFNPFLKAVFSDFTFVDSRYGGKSETSGPDDILAISQGSCTIGDAFQGNTLYIDGEDGQVQISKQEDIPKLHYLGIDRQPTAPVKAWMWMPYMILEIVANANMKSGNELAVLDRAAAALPAKSRESAPDKFLVYMNSNCKPHRENFYDELYDAALAAGVSLPVAAGKCHGSKPATADYKNDRGNRFNTAIDHLAPYRFAIVMENGKVPGYVTEKIAQAFSANTIPIYFGASAVFEHFNEDSFIYVDVNDAEAQTAAVARIIELEQDPVAYEAMLRQPIIKEPVRDTLEKYFSITDEVGGGQLKKRIREMLQIEDDWHTRF</sequence>
<dbReference type="Pfam" id="PF00852">
    <property type="entry name" value="Glyco_transf_10"/>
    <property type="match status" value="1"/>
</dbReference>
<comment type="subcellular location">
    <subcellularLocation>
        <location evidence="5">Golgi apparatus</location>
        <location evidence="5">Golgi stack membrane</location>
        <topology evidence="5">Single-pass type II membrane protein</topology>
    </subcellularLocation>
</comment>
<organism evidence="7 8">
    <name type="scientific">Tetraparma gracilis</name>
    <dbReference type="NCBI Taxonomy" id="2962635"/>
    <lineage>
        <taxon>Eukaryota</taxon>
        <taxon>Sar</taxon>
        <taxon>Stramenopiles</taxon>
        <taxon>Ochrophyta</taxon>
        <taxon>Bolidophyceae</taxon>
        <taxon>Parmales</taxon>
        <taxon>Triparmaceae</taxon>
        <taxon>Tetraparma</taxon>
    </lineage>
</organism>
<keyword evidence="5" id="KW-0333">Golgi apparatus</keyword>
<name>A0ABQ6MLU8_9STRA</name>
<evidence type="ECO:0000256" key="1">
    <source>
        <dbReference type="ARBA" id="ARBA00004922"/>
    </source>
</evidence>
<reference evidence="7 8" key="1">
    <citation type="journal article" date="2023" name="Commun. Biol.">
        <title>Genome analysis of Parmales, the sister group of diatoms, reveals the evolutionary specialization of diatoms from phago-mixotrophs to photoautotrophs.</title>
        <authorList>
            <person name="Ban H."/>
            <person name="Sato S."/>
            <person name="Yoshikawa S."/>
            <person name="Yamada K."/>
            <person name="Nakamura Y."/>
            <person name="Ichinomiya M."/>
            <person name="Sato N."/>
            <person name="Blanc-Mathieu R."/>
            <person name="Endo H."/>
            <person name="Kuwata A."/>
            <person name="Ogata H."/>
        </authorList>
    </citation>
    <scope>NUCLEOTIDE SEQUENCE [LARGE SCALE GENOMIC DNA]</scope>
</reference>
<keyword evidence="5" id="KW-0472">Membrane</keyword>
<dbReference type="SUPFAM" id="SSF53756">
    <property type="entry name" value="UDP-Glycosyltransferase/glycogen phosphorylase"/>
    <property type="match status" value="1"/>
</dbReference>
<evidence type="ECO:0000259" key="6">
    <source>
        <dbReference type="Pfam" id="PF00852"/>
    </source>
</evidence>
<dbReference type="PANTHER" id="PTHR11929:SF194">
    <property type="entry name" value="ALPHA-(1,3)-FUCOSYLTRANSFERASE 10"/>
    <property type="match status" value="1"/>
</dbReference>
<dbReference type="PANTHER" id="PTHR11929">
    <property type="entry name" value="ALPHA- 1,3 -FUCOSYLTRANSFERASE"/>
    <property type="match status" value="1"/>
</dbReference>
<proteinExistence type="inferred from homology"/>
<comment type="similarity">
    <text evidence="2 5">Belongs to the glycosyltransferase 10 family.</text>
</comment>
<evidence type="ECO:0000256" key="2">
    <source>
        <dbReference type="ARBA" id="ARBA00008919"/>
    </source>
</evidence>
<dbReference type="InterPro" id="IPR055270">
    <property type="entry name" value="Glyco_tran_10_C"/>
</dbReference>
<keyword evidence="4 5" id="KW-0808">Transferase</keyword>
<dbReference type="Gene3D" id="3.40.50.11660">
    <property type="entry name" value="Glycosyl transferase family 10, C-terminal domain"/>
    <property type="match status" value="1"/>
</dbReference>
<keyword evidence="8" id="KW-1185">Reference proteome</keyword>
<evidence type="ECO:0000256" key="5">
    <source>
        <dbReference type="RuleBase" id="RU003832"/>
    </source>
</evidence>
<comment type="caution">
    <text evidence="7">The sequence shown here is derived from an EMBL/GenBank/DDBJ whole genome shotgun (WGS) entry which is preliminary data.</text>
</comment>
<dbReference type="EC" id="2.4.1.-" evidence="5"/>
<dbReference type="InterPro" id="IPR038577">
    <property type="entry name" value="GT10-like_C_sf"/>
</dbReference>
<accession>A0ABQ6MLU8</accession>
<evidence type="ECO:0000256" key="4">
    <source>
        <dbReference type="ARBA" id="ARBA00022679"/>
    </source>
</evidence>
<comment type="pathway">
    <text evidence="1">Protein modification; protein glycosylation.</text>
</comment>
<evidence type="ECO:0000256" key="3">
    <source>
        <dbReference type="ARBA" id="ARBA00022676"/>
    </source>
</evidence>
<dbReference type="EMBL" id="BRYB01004262">
    <property type="protein sequence ID" value="GMI28168.1"/>
    <property type="molecule type" value="Genomic_DNA"/>
</dbReference>
<evidence type="ECO:0000313" key="8">
    <source>
        <dbReference type="Proteomes" id="UP001165060"/>
    </source>
</evidence>
<protein>
    <recommendedName>
        <fullName evidence="5">Fucosyltransferase</fullName>
        <ecNumber evidence="5">2.4.1.-</ecNumber>
    </recommendedName>
</protein>
<dbReference type="Proteomes" id="UP001165060">
    <property type="component" value="Unassembled WGS sequence"/>
</dbReference>
<feature type="domain" description="Fucosyltransferase C-terminal" evidence="6">
    <location>
        <begin position="154"/>
        <end position="295"/>
    </location>
</feature>